<feature type="chain" id="PRO_5043403744" description="Secreted protein" evidence="1">
    <location>
        <begin position="24"/>
        <end position="72"/>
    </location>
</feature>
<keyword evidence="1" id="KW-0732">Signal</keyword>
<dbReference type="Proteomes" id="UP000218824">
    <property type="component" value="Chromosome"/>
</dbReference>
<dbReference type="EMBL" id="AP014940">
    <property type="protein sequence ID" value="BAV97837.1"/>
    <property type="molecule type" value="Genomic_DNA"/>
</dbReference>
<dbReference type="AlphaFoldDB" id="A0AAU9AFA0"/>
<protein>
    <recommendedName>
        <fullName evidence="4">Secreted protein</fullName>
    </recommendedName>
</protein>
<dbReference type="KEGG" id="lem:LEN_2350"/>
<evidence type="ECO:0000313" key="3">
    <source>
        <dbReference type="Proteomes" id="UP000218824"/>
    </source>
</evidence>
<sequence>MRSKKLIAALALSLLAAATAAWAVPPVYVGELHEYYQNGQVVGWAQRDCKGRLTQGGSVTEEVYITYLVCAN</sequence>
<accession>A0AAU9AFA0</accession>
<gene>
    <name evidence="2" type="ORF">LEN_2350</name>
</gene>
<feature type="signal peptide" evidence="1">
    <location>
        <begin position="1"/>
        <end position="23"/>
    </location>
</feature>
<dbReference type="RefSeq" id="WP_139175065.1">
    <property type="nucleotide sequence ID" value="NZ_AP014940.1"/>
</dbReference>
<evidence type="ECO:0000256" key="1">
    <source>
        <dbReference type="SAM" id="SignalP"/>
    </source>
</evidence>
<reference evidence="2 3" key="1">
    <citation type="journal article" date="2017" name="DNA Res.">
        <title>Complete genome sequence and expression profile of the commercial lytic enzyme producer Lysobacter enzymogenes M497-1.</title>
        <authorList>
            <person name="Takami H."/>
            <person name="Toyoda A."/>
            <person name="Uchiyama I."/>
            <person name="Itoh T."/>
            <person name="Takaki Y."/>
            <person name="Arai W."/>
            <person name="Nishi S."/>
            <person name="Kawai M."/>
            <person name="Shinya K."/>
            <person name="Ikeda H."/>
        </authorList>
    </citation>
    <scope>NUCLEOTIDE SEQUENCE [LARGE SCALE GENOMIC DNA]</scope>
    <source>
        <strain evidence="2 3">M497-1</strain>
    </source>
</reference>
<organism evidence="2 3">
    <name type="scientific">Lysobacter enzymogenes</name>
    <dbReference type="NCBI Taxonomy" id="69"/>
    <lineage>
        <taxon>Bacteria</taxon>
        <taxon>Pseudomonadati</taxon>
        <taxon>Pseudomonadota</taxon>
        <taxon>Gammaproteobacteria</taxon>
        <taxon>Lysobacterales</taxon>
        <taxon>Lysobacteraceae</taxon>
        <taxon>Lysobacter</taxon>
    </lineage>
</organism>
<name>A0AAU9AFA0_LYSEN</name>
<evidence type="ECO:0008006" key="4">
    <source>
        <dbReference type="Google" id="ProtNLM"/>
    </source>
</evidence>
<evidence type="ECO:0000313" key="2">
    <source>
        <dbReference type="EMBL" id="BAV97837.1"/>
    </source>
</evidence>
<dbReference type="GeneID" id="83064211"/>
<proteinExistence type="predicted"/>